<evidence type="ECO:0000256" key="6">
    <source>
        <dbReference type="SAM" id="Phobius"/>
    </source>
</evidence>
<gene>
    <name evidence="8" type="ORF">METZ01_LOCUS425978</name>
</gene>
<proteinExistence type="predicted"/>
<evidence type="ECO:0000313" key="8">
    <source>
        <dbReference type="EMBL" id="SVD73124.1"/>
    </source>
</evidence>
<reference evidence="8" key="1">
    <citation type="submission" date="2018-05" db="EMBL/GenBank/DDBJ databases">
        <authorList>
            <person name="Lanie J.A."/>
            <person name="Ng W.-L."/>
            <person name="Kazmierczak K.M."/>
            <person name="Andrzejewski T.M."/>
            <person name="Davidsen T.M."/>
            <person name="Wayne K.J."/>
            <person name="Tettelin H."/>
            <person name="Glass J.I."/>
            <person name="Rusch D."/>
            <person name="Podicherti R."/>
            <person name="Tsui H.-C.T."/>
            <person name="Winkler M.E."/>
        </authorList>
    </citation>
    <scope>NUCLEOTIDE SEQUENCE</scope>
</reference>
<dbReference type="Gene3D" id="3.30.1150.10">
    <property type="match status" value="1"/>
</dbReference>
<dbReference type="AlphaFoldDB" id="A0A382XQG9"/>
<feature type="transmembrane region" description="Helical" evidence="6">
    <location>
        <begin position="15"/>
        <end position="33"/>
    </location>
</feature>
<dbReference type="SUPFAM" id="SSF74653">
    <property type="entry name" value="TolA/TonB C-terminal domain"/>
    <property type="match status" value="1"/>
</dbReference>
<dbReference type="GO" id="GO:0055085">
    <property type="term" value="P:transmembrane transport"/>
    <property type="evidence" value="ECO:0007669"/>
    <property type="project" value="InterPro"/>
</dbReference>
<dbReference type="InterPro" id="IPR037682">
    <property type="entry name" value="TonB_C"/>
</dbReference>
<dbReference type="PROSITE" id="PS52015">
    <property type="entry name" value="TONB_CTD"/>
    <property type="match status" value="1"/>
</dbReference>
<evidence type="ECO:0000259" key="7">
    <source>
        <dbReference type="PROSITE" id="PS52015"/>
    </source>
</evidence>
<comment type="subcellular location">
    <subcellularLocation>
        <location evidence="1">Membrane</location>
        <topology evidence="1">Single-pass membrane protein</topology>
    </subcellularLocation>
</comment>
<evidence type="ECO:0000256" key="5">
    <source>
        <dbReference type="SAM" id="MobiDB-lite"/>
    </source>
</evidence>
<evidence type="ECO:0000256" key="3">
    <source>
        <dbReference type="ARBA" id="ARBA00022989"/>
    </source>
</evidence>
<keyword evidence="3 6" id="KW-1133">Transmembrane helix</keyword>
<feature type="domain" description="TonB C-terminal" evidence="7">
    <location>
        <begin position="116"/>
        <end position="173"/>
    </location>
</feature>
<keyword evidence="2 6" id="KW-0812">Transmembrane</keyword>
<sequence>MFRVDPLIVHYPVRIREVTIGVILFLTFLFYFFPRFLGEGQKTNFSVIDEIETFDIPQTEQIKIPEPPARPSVPIASEDEFFDEDITIEDTDFDDFEDWDTPPPPPSEGPNVKFIPYDKPPKPTLPIKPIYPEIAQEAGIEGTVYIQFFINNKGIVTEAWVQKGIPNTGLNEA</sequence>
<dbReference type="NCBIfam" id="TIGR01352">
    <property type="entry name" value="tonB_Cterm"/>
    <property type="match status" value="1"/>
</dbReference>
<dbReference type="EMBL" id="UINC01169536">
    <property type="protein sequence ID" value="SVD73124.1"/>
    <property type="molecule type" value="Genomic_DNA"/>
</dbReference>
<evidence type="ECO:0000256" key="2">
    <source>
        <dbReference type="ARBA" id="ARBA00022692"/>
    </source>
</evidence>
<dbReference type="Pfam" id="PF03544">
    <property type="entry name" value="TonB_C"/>
    <property type="match status" value="1"/>
</dbReference>
<name>A0A382XQG9_9ZZZZ</name>
<protein>
    <recommendedName>
        <fullName evidence="7">TonB C-terminal domain-containing protein</fullName>
    </recommendedName>
</protein>
<evidence type="ECO:0000256" key="4">
    <source>
        <dbReference type="ARBA" id="ARBA00023136"/>
    </source>
</evidence>
<dbReference type="InterPro" id="IPR006260">
    <property type="entry name" value="TonB/TolA_C"/>
</dbReference>
<keyword evidence="4 6" id="KW-0472">Membrane</keyword>
<accession>A0A382XQG9</accession>
<dbReference type="GO" id="GO:0016020">
    <property type="term" value="C:membrane"/>
    <property type="evidence" value="ECO:0007669"/>
    <property type="project" value="UniProtKB-SubCell"/>
</dbReference>
<feature type="region of interest" description="Disordered" evidence="5">
    <location>
        <begin position="93"/>
        <end position="113"/>
    </location>
</feature>
<organism evidence="8">
    <name type="scientific">marine metagenome</name>
    <dbReference type="NCBI Taxonomy" id="408172"/>
    <lineage>
        <taxon>unclassified sequences</taxon>
        <taxon>metagenomes</taxon>
        <taxon>ecological metagenomes</taxon>
    </lineage>
</organism>
<evidence type="ECO:0000256" key="1">
    <source>
        <dbReference type="ARBA" id="ARBA00004167"/>
    </source>
</evidence>
<feature type="non-terminal residue" evidence="8">
    <location>
        <position position="173"/>
    </location>
</feature>